<evidence type="ECO:0000313" key="1">
    <source>
        <dbReference type="EMBL" id="VVC75009.1"/>
    </source>
</evidence>
<dbReference type="EMBL" id="LR699119">
    <property type="protein sequence ID" value="VVC75009.1"/>
    <property type="molecule type" value="Genomic_DNA"/>
</dbReference>
<dbReference type="OrthoDB" id="5659891at2"/>
<dbReference type="SUPFAM" id="SSF46785">
    <property type="entry name" value="Winged helix' DNA-binding domain"/>
    <property type="match status" value="1"/>
</dbReference>
<dbReference type="KEGG" id="asip:AQUSIP_02830"/>
<dbReference type="AlphaFoldDB" id="A0A5E4PDJ5"/>
<sequence>MKMTQRDIDILEFINEFWFCEITQIEQKFDLKKPRSYQIMQRLIKEKLVIHERVFHGRNGIYYLSKQGASHFDLPAMSNVPIAIYDHQLAIIDIYFKLMHLHPEAQWISERRLKRERFAKGIGRLGHISDGLLVFPVDKQIAIEVELTMKGKLRLEKIFKAYASQLEIKEIWYFCSPEILPKMQKAAEKRPYIKIHRL</sequence>
<dbReference type="Proteomes" id="UP000324194">
    <property type="component" value="Chromosome 1"/>
</dbReference>
<protein>
    <submittedName>
        <fullName evidence="1">Uncharacterized protein</fullName>
    </submittedName>
</protein>
<organism evidence="1 2">
    <name type="scientific">Aquicella siphonis</name>
    <dbReference type="NCBI Taxonomy" id="254247"/>
    <lineage>
        <taxon>Bacteria</taxon>
        <taxon>Pseudomonadati</taxon>
        <taxon>Pseudomonadota</taxon>
        <taxon>Gammaproteobacteria</taxon>
        <taxon>Legionellales</taxon>
        <taxon>Coxiellaceae</taxon>
        <taxon>Aquicella</taxon>
    </lineage>
</organism>
<name>A0A5E4PDJ5_9COXI</name>
<evidence type="ECO:0000313" key="2">
    <source>
        <dbReference type="Proteomes" id="UP000324194"/>
    </source>
</evidence>
<dbReference type="InterPro" id="IPR036390">
    <property type="entry name" value="WH_DNA-bd_sf"/>
</dbReference>
<dbReference type="RefSeq" id="WP_148337924.1">
    <property type="nucleotide sequence ID" value="NZ_LR699119.1"/>
</dbReference>
<reference evidence="1 2" key="1">
    <citation type="submission" date="2019-08" db="EMBL/GenBank/DDBJ databases">
        <authorList>
            <person name="Guy L."/>
        </authorList>
    </citation>
    <scope>NUCLEOTIDE SEQUENCE [LARGE SCALE GENOMIC DNA]</scope>
    <source>
        <strain evidence="1 2">SGT-108</strain>
    </source>
</reference>
<accession>A0A5E4PDJ5</accession>
<proteinExistence type="predicted"/>
<keyword evidence="2" id="KW-1185">Reference proteome</keyword>
<gene>
    <name evidence="1" type="ORF">AQUSIP_02830</name>
</gene>